<gene>
    <name evidence="6" type="ORF">EKE94_02400</name>
</gene>
<dbReference type="SUPFAM" id="SSF53850">
    <property type="entry name" value="Periplasmic binding protein-like II"/>
    <property type="match status" value="1"/>
</dbReference>
<dbReference type="InterPro" id="IPR000847">
    <property type="entry name" value="LysR_HTH_N"/>
</dbReference>
<dbReference type="Pfam" id="PF03466">
    <property type="entry name" value="LysR_substrate"/>
    <property type="match status" value="1"/>
</dbReference>
<keyword evidence="2" id="KW-0805">Transcription regulation</keyword>
<dbReference type="InterPro" id="IPR005119">
    <property type="entry name" value="LysR_subst-bd"/>
</dbReference>
<dbReference type="EMBL" id="RQXX01000001">
    <property type="protein sequence ID" value="RVV99554.1"/>
    <property type="molecule type" value="Genomic_DNA"/>
</dbReference>
<evidence type="ECO:0000313" key="7">
    <source>
        <dbReference type="Proteomes" id="UP000285908"/>
    </source>
</evidence>
<evidence type="ECO:0000256" key="1">
    <source>
        <dbReference type="ARBA" id="ARBA00009437"/>
    </source>
</evidence>
<dbReference type="SUPFAM" id="SSF46785">
    <property type="entry name" value="Winged helix' DNA-binding domain"/>
    <property type="match status" value="1"/>
</dbReference>
<dbReference type="PANTHER" id="PTHR30346:SF28">
    <property type="entry name" value="HTH-TYPE TRANSCRIPTIONAL REGULATOR CYNR"/>
    <property type="match status" value="1"/>
</dbReference>
<organism evidence="6 7">
    <name type="scientific">Mesobaculum littorinae</name>
    <dbReference type="NCBI Taxonomy" id="2486419"/>
    <lineage>
        <taxon>Bacteria</taxon>
        <taxon>Pseudomonadati</taxon>
        <taxon>Pseudomonadota</taxon>
        <taxon>Alphaproteobacteria</taxon>
        <taxon>Rhodobacterales</taxon>
        <taxon>Roseobacteraceae</taxon>
        <taxon>Mesobaculum</taxon>
    </lineage>
</organism>
<accession>A0A438ALN8</accession>
<dbReference type="RefSeq" id="WP_127904996.1">
    <property type="nucleotide sequence ID" value="NZ_RQXX01000001.1"/>
</dbReference>
<dbReference type="Proteomes" id="UP000285908">
    <property type="component" value="Unassembled WGS sequence"/>
</dbReference>
<dbReference type="GO" id="GO:0032993">
    <property type="term" value="C:protein-DNA complex"/>
    <property type="evidence" value="ECO:0007669"/>
    <property type="project" value="TreeGrafter"/>
</dbReference>
<evidence type="ECO:0000259" key="5">
    <source>
        <dbReference type="PROSITE" id="PS50931"/>
    </source>
</evidence>
<keyword evidence="3" id="KW-0238">DNA-binding</keyword>
<reference evidence="6 7" key="1">
    <citation type="submission" date="2018-11" db="EMBL/GenBank/DDBJ databases">
        <title>Mesobaculum littorinae gen. nov., sp. nov., isolated from Littorina scabra that represents a novel genus of the order Rhodobacteraceae.</title>
        <authorList>
            <person name="Li F."/>
        </authorList>
    </citation>
    <scope>NUCLEOTIDE SEQUENCE [LARGE SCALE GENOMIC DNA]</scope>
    <source>
        <strain evidence="6 7">M0103</strain>
    </source>
</reference>
<name>A0A438ALN8_9RHOB</name>
<dbReference type="InterPro" id="IPR036388">
    <property type="entry name" value="WH-like_DNA-bd_sf"/>
</dbReference>
<evidence type="ECO:0000256" key="4">
    <source>
        <dbReference type="ARBA" id="ARBA00023163"/>
    </source>
</evidence>
<protein>
    <submittedName>
        <fullName evidence="6">LysR family transcriptional regulator</fullName>
    </submittedName>
</protein>
<dbReference type="CDD" id="cd05466">
    <property type="entry name" value="PBP2_LTTR_substrate"/>
    <property type="match status" value="1"/>
</dbReference>
<dbReference type="Gene3D" id="1.10.10.10">
    <property type="entry name" value="Winged helix-like DNA-binding domain superfamily/Winged helix DNA-binding domain"/>
    <property type="match status" value="1"/>
</dbReference>
<evidence type="ECO:0000313" key="6">
    <source>
        <dbReference type="EMBL" id="RVV99554.1"/>
    </source>
</evidence>
<dbReference type="AlphaFoldDB" id="A0A438ALN8"/>
<proteinExistence type="inferred from homology"/>
<sequence>MERWDDLRYLVAVHKTGTMSGAARLLGANVGTVSRRIDKLTEVLGASPFLKTPEGWTSNPDMAPLIEAALSFESQLTTAMNTTRAARHDVPVPLRLGCPPIMTSLILLPSLSQLQEVLPGVRLTISHHRTSNALGENDLLITPRLPDKGRLLTRGIGALRIGFYALRGAPPSEDWVGLEAGMDDTALMQSAERHFGRPPILRLDGLDFVAQAIITSALAGPLPALLGDSRPELVPVDTNEPPTEVPFWLCYHESRRGDPALAAVTGWITSAFETARSR</sequence>
<dbReference type="InterPro" id="IPR036390">
    <property type="entry name" value="WH_DNA-bd_sf"/>
</dbReference>
<dbReference type="GO" id="GO:0003677">
    <property type="term" value="F:DNA binding"/>
    <property type="evidence" value="ECO:0007669"/>
    <property type="project" value="UniProtKB-KW"/>
</dbReference>
<dbReference type="Pfam" id="PF00126">
    <property type="entry name" value="HTH_1"/>
    <property type="match status" value="1"/>
</dbReference>
<comment type="similarity">
    <text evidence="1">Belongs to the LysR transcriptional regulatory family.</text>
</comment>
<dbReference type="OrthoDB" id="9796526at2"/>
<comment type="caution">
    <text evidence="6">The sequence shown here is derived from an EMBL/GenBank/DDBJ whole genome shotgun (WGS) entry which is preliminary data.</text>
</comment>
<keyword evidence="4" id="KW-0804">Transcription</keyword>
<keyword evidence="7" id="KW-1185">Reference proteome</keyword>
<dbReference type="PROSITE" id="PS50931">
    <property type="entry name" value="HTH_LYSR"/>
    <property type="match status" value="1"/>
</dbReference>
<feature type="domain" description="HTH lysR-type" evidence="5">
    <location>
        <begin position="1"/>
        <end position="59"/>
    </location>
</feature>
<evidence type="ECO:0000256" key="3">
    <source>
        <dbReference type="ARBA" id="ARBA00023125"/>
    </source>
</evidence>
<evidence type="ECO:0000256" key="2">
    <source>
        <dbReference type="ARBA" id="ARBA00023015"/>
    </source>
</evidence>
<dbReference type="PANTHER" id="PTHR30346">
    <property type="entry name" value="TRANSCRIPTIONAL DUAL REGULATOR HCAR-RELATED"/>
    <property type="match status" value="1"/>
</dbReference>
<dbReference type="GO" id="GO:0003700">
    <property type="term" value="F:DNA-binding transcription factor activity"/>
    <property type="evidence" value="ECO:0007669"/>
    <property type="project" value="InterPro"/>
</dbReference>